<feature type="binding site" evidence="11">
    <location>
        <position position="330"/>
    </location>
    <ligand>
        <name>FMN</name>
        <dbReference type="ChEBI" id="CHEBI:58210"/>
    </ligand>
</feature>
<dbReference type="GO" id="GO:0005737">
    <property type="term" value="C:cytoplasm"/>
    <property type="evidence" value="ECO:0007669"/>
    <property type="project" value="InterPro"/>
</dbReference>
<organism evidence="13 14">
    <name type="scientific">Ornithinimicrobium humiphilum</name>
    <dbReference type="NCBI Taxonomy" id="125288"/>
    <lineage>
        <taxon>Bacteria</taxon>
        <taxon>Bacillati</taxon>
        <taxon>Actinomycetota</taxon>
        <taxon>Actinomycetes</taxon>
        <taxon>Micrococcales</taxon>
        <taxon>Ornithinimicrobiaceae</taxon>
        <taxon>Ornithinimicrobium</taxon>
    </lineage>
</organism>
<dbReference type="InterPro" id="IPR013785">
    <property type="entry name" value="Aldolase_TIM"/>
</dbReference>
<dbReference type="RefSeq" id="WP_141818964.1">
    <property type="nucleotide sequence ID" value="NZ_BAAAIL010000002.1"/>
</dbReference>
<evidence type="ECO:0000256" key="8">
    <source>
        <dbReference type="ARBA" id="ARBA00023002"/>
    </source>
</evidence>
<dbReference type="PROSITE" id="PS00911">
    <property type="entry name" value="DHODEHASE_1"/>
    <property type="match status" value="1"/>
</dbReference>
<keyword evidence="14" id="KW-1185">Reference proteome</keyword>
<dbReference type="InterPro" id="IPR050074">
    <property type="entry name" value="DHO_dehydrogenase"/>
</dbReference>
<evidence type="ECO:0000256" key="11">
    <source>
        <dbReference type="HAMAP-Rule" id="MF_00225"/>
    </source>
</evidence>
<reference evidence="13 14" key="1">
    <citation type="submission" date="2019-06" db="EMBL/GenBank/DDBJ databases">
        <title>Sequencing the genomes of 1000 actinobacteria strains.</title>
        <authorList>
            <person name="Klenk H.-P."/>
        </authorList>
    </citation>
    <scope>NUCLEOTIDE SEQUENCE [LARGE SCALE GENOMIC DNA]</scope>
    <source>
        <strain evidence="13 14">DSM 12362</strain>
    </source>
</reference>
<dbReference type="InterPro" id="IPR005720">
    <property type="entry name" value="Dihydroorotate_DH_cat"/>
</dbReference>
<evidence type="ECO:0000256" key="3">
    <source>
        <dbReference type="ARBA" id="ARBA00005161"/>
    </source>
</evidence>
<evidence type="ECO:0000313" key="13">
    <source>
        <dbReference type="EMBL" id="TQM97436.1"/>
    </source>
</evidence>
<dbReference type="InterPro" id="IPR001295">
    <property type="entry name" value="Dihydroorotate_DH_CS"/>
</dbReference>
<accession>A0A543KQT2</accession>
<keyword evidence="9 11" id="KW-0472">Membrane</keyword>
<dbReference type="NCBIfam" id="NF003652">
    <property type="entry name" value="PRK05286.2-5"/>
    <property type="match status" value="1"/>
</dbReference>
<evidence type="ECO:0000256" key="5">
    <source>
        <dbReference type="ARBA" id="ARBA00022630"/>
    </source>
</evidence>
<protein>
    <recommendedName>
        <fullName evidence="11">Dihydroorotate dehydrogenase (quinone)</fullName>
        <ecNumber evidence="11">1.3.5.2</ecNumber>
    </recommendedName>
    <alternativeName>
        <fullName evidence="11">DHOdehase</fullName>
        <shortName evidence="11">DHOD</shortName>
        <shortName evidence="11">DHODase</shortName>
    </alternativeName>
    <alternativeName>
        <fullName evidence="11">Dihydroorotate oxidase</fullName>
    </alternativeName>
</protein>
<feature type="domain" description="Dihydroorotate dehydrogenase catalytic" evidence="12">
    <location>
        <begin position="83"/>
        <end position="364"/>
    </location>
</feature>
<proteinExistence type="inferred from homology"/>
<keyword evidence="5 11" id="KW-0285">Flavoprotein</keyword>
<dbReference type="PROSITE" id="PS00912">
    <property type="entry name" value="DHODEHASE_2"/>
    <property type="match status" value="1"/>
</dbReference>
<dbReference type="PANTHER" id="PTHR48109">
    <property type="entry name" value="DIHYDROOROTATE DEHYDROGENASE (QUINONE), MITOCHONDRIAL-RELATED"/>
    <property type="match status" value="1"/>
</dbReference>
<name>A0A543KQT2_9MICO</name>
<sequence length="384" mass="38574">MAPSSDPLTSTNPAARVRRAARAAASTAYSGAVRPLLGRTDAETAHHGTVVAAQLLGAAWPGRVLAAAGGYAVGPVVGEDAGVELLGLRFPHRIGLAAGMDKDGRGVATWGALGFGHVELGTVTALAQPGNPRPRLFRLPHTRAVVNRMGFNNQGVHALARRLRAAREAGLVSIPVGVSIGKSKVTPVEEAVGDYLTSVAALEGLADYLAVNVSSPNTPGLRSLQDAGPLSELLTAVIGAAGGTPVLVKLAPDLTDSALDEALEVAIAAGASGVIATNTTLSREGVDPRERTRAEAEAGGLSGAPLTLRAREVVSHVASRTSLPVIGVGGVMTGDDARALIDAGASLVQLYTGLVYAGPTLVADAVEATAAAGRSGRGGSPAPQ</sequence>
<feature type="binding site" evidence="11">
    <location>
        <position position="303"/>
    </location>
    <ligand>
        <name>FMN</name>
        <dbReference type="ChEBI" id="CHEBI:58210"/>
    </ligand>
</feature>
<dbReference type="Gene3D" id="3.20.20.70">
    <property type="entry name" value="Aldolase class I"/>
    <property type="match status" value="1"/>
</dbReference>
<comment type="cofactor">
    <cofactor evidence="11">
        <name>FMN</name>
        <dbReference type="ChEBI" id="CHEBI:58210"/>
    </cofactor>
    <text evidence="11">Binds 1 FMN per subunit.</text>
</comment>
<evidence type="ECO:0000256" key="7">
    <source>
        <dbReference type="ARBA" id="ARBA00022975"/>
    </source>
</evidence>
<dbReference type="Proteomes" id="UP000315133">
    <property type="component" value="Unassembled WGS sequence"/>
</dbReference>
<dbReference type="GO" id="GO:0106430">
    <property type="term" value="F:dihydroorotate dehydrogenase (quinone) activity"/>
    <property type="evidence" value="ECO:0007669"/>
    <property type="project" value="UniProtKB-EC"/>
</dbReference>
<dbReference type="GO" id="GO:0044205">
    <property type="term" value="P:'de novo' UMP biosynthetic process"/>
    <property type="evidence" value="ECO:0007669"/>
    <property type="project" value="UniProtKB-UniRule"/>
</dbReference>
<feature type="binding site" evidence="11">
    <location>
        <position position="102"/>
    </location>
    <ligand>
        <name>substrate</name>
    </ligand>
</feature>
<dbReference type="EC" id="1.3.5.2" evidence="11"/>
<keyword evidence="8 11" id="KW-0560">Oxidoreductase</keyword>
<evidence type="ECO:0000256" key="1">
    <source>
        <dbReference type="ARBA" id="ARBA00003125"/>
    </source>
</evidence>
<feature type="binding site" evidence="11">
    <location>
        <position position="212"/>
    </location>
    <ligand>
        <name>FMN</name>
        <dbReference type="ChEBI" id="CHEBI:58210"/>
    </ligand>
</feature>
<dbReference type="EMBL" id="VFPU01000001">
    <property type="protein sequence ID" value="TQM97436.1"/>
    <property type="molecule type" value="Genomic_DNA"/>
</dbReference>
<feature type="active site" description="Nucleophile" evidence="11">
    <location>
        <position position="215"/>
    </location>
</feature>
<comment type="pathway">
    <text evidence="3 11">Pyrimidine metabolism; UMP biosynthesis via de novo pathway; orotate from (S)-dihydroorotate (quinone route): step 1/1.</text>
</comment>
<feature type="binding site" evidence="11">
    <location>
        <begin position="147"/>
        <end position="151"/>
    </location>
    <ligand>
        <name>substrate</name>
    </ligand>
</feature>
<feature type="binding site" evidence="11">
    <location>
        <position position="217"/>
    </location>
    <ligand>
        <name>substrate</name>
    </ligand>
</feature>
<comment type="subunit">
    <text evidence="11">Monomer.</text>
</comment>
<evidence type="ECO:0000313" key="14">
    <source>
        <dbReference type="Proteomes" id="UP000315133"/>
    </source>
</evidence>
<evidence type="ECO:0000256" key="6">
    <source>
        <dbReference type="ARBA" id="ARBA00022643"/>
    </source>
</evidence>
<dbReference type="CDD" id="cd04738">
    <property type="entry name" value="DHOD_2_like"/>
    <property type="match status" value="1"/>
</dbReference>
<comment type="catalytic activity">
    <reaction evidence="10 11">
        <text>(S)-dihydroorotate + a quinone = orotate + a quinol</text>
        <dbReference type="Rhea" id="RHEA:30187"/>
        <dbReference type="ChEBI" id="CHEBI:24646"/>
        <dbReference type="ChEBI" id="CHEBI:30839"/>
        <dbReference type="ChEBI" id="CHEBI:30864"/>
        <dbReference type="ChEBI" id="CHEBI:132124"/>
        <dbReference type="EC" id="1.3.5.2"/>
    </reaction>
</comment>
<evidence type="ECO:0000256" key="10">
    <source>
        <dbReference type="ARBA" id="ARBA00048639"/>
    </source>
</evidence>
<gene>
    <name evidence="11" type="primary">pyrD</name>
    <name evidence="13" type="ORF">FB476_2346</name>
</gene>
<evidence type="ECO:0000256" key="2">
    <source>
        <dbReference type="ARBA" id="ARBA00004370"/>
    </source>
</evidence>
<dbReference type="NCBIfam" id="TIGR01036">
    <property type="entry name" value="pyrD_sub2"/>
    <property type="match status" value="1"/>
</dbReference>
<dbReference type="InterPro" id="IPR005719">
    <property type="entry name" value="Dihydroorotate_DH_2"/>
</dbReference>
<feature type="binding site" evidence="11">
    <location>
        <position position="179"/>
    </location>
    <ligand>
        <name>FMN</name>
        <dbReference type="ChEBI" id="CHEBI:58210"/>
    </ligand>
</feature>
<dbReference type="SUPFAM" id="SSF51395">
    <property type="entry name" value="FMN-linked oxidoreductases"/>
    <property type="match status" value="1"/>
</dbReference>
<dbReference type="GO" id="GO:0006207">
    <property type="term" value="P:'de novo' pyrimidine nucleobase biosynthetic process"/>
    <property type="evidence" value="ECO:0007669"/>
    <property type="project" value="UniProtKB-UniRule"/>
</dbReference>
<comment type="function">
    <text evidence="1 11">Catalyzes the conversion of dihydroorotate to orotate with quinone as electron acceptor.</text>
</comment>
<keyword evidence="6 11" id="KW-0288">FMN</keyword>
<dbReference type="AlphaFoldDB" id="A0A543KQT2"/>
<dbReference type="OrthoDB" id="9802377at2"/>
<dbReference type="GO" id="GO:0005886">
    <property type="term" value="C:plasma membrane"/>
    <property type="evidence" value="ECO:0007669"/>
    <property type="project" value="UniProtKB-SubCell"/>
</dbReference>
<feature type="binding site" evidence="11">
    <location>
        <position position="249"/>
    </location>
    <ligand>
        <name>FMN</name>
        <dbReference type="ChEBI" id="CHEBI:58210"/>
    </ligand>
</feature>
<dbReference type="UniPathway" id="UPA00070">
    <property type="reaction ID" value="UER00946"/>
</dbReference>
<evidence type="ECO:0000256" key="9">
    <source>
        <dbReference type="ARBA" id="ARBA00023136"/>
    </source>
</evidence>
<keyword evidence="11" id="KW-1003">Cell membrane</keyword>
<feature type="binding site" evidence="11">
    <location>
        <position position="212"/>
    </location>
    <ligand>
        <name>substrate</name>
    </ligand>
</feature>
<evidence type="ECO:0000259" key="12">
    <source>
        <dbReference type="Pfam" id="PF01180"/>
    </source>
</evidence>
<feature type="binding site" evidence="11">
    <location>
        <position position="277"/>
    </location>
    <ligand>
        <name>FMN</name>
        <dbReference type="ChEBI" id="CHEBI:58210"/>
    </ligand>
</feature>
<feature type="binding site" evidence="11">
    <location>
        <begin position="98"/>
        <end position="102"/>
    </location>
    <ligand>
        <name>FMN</name>
        <dbReference type="ChEBI" id="CHEBI:58210"/>
    </ligand>
</feature>
<feature type="binding site" evidence="11">
    <location>
        <begin position="351"/>
        <end position="352"/>
    </location>
    <ligand>
        <name>FMN</name>
        <dbReference type="ChEBI" id="CHEBI:58210"/>
    </ligand>
</feature>
<dbReference type="HAMAP" id="MF_00225">
    <property type="entry name" value="DHO_dh_type2"/>
    <property type="match status" value="1"/>
</dbReference>
<dbReference type="PANTHER" id="PTHR48109:SF4">
    <property type="entry name" value="DIHYDROOROTATE DEHYDROGENASE (QUINONE), MITOCHONDRIAL"/>
    <property type="match status" value="1"/>
</dbReference>
<keyword evidence="7 11" id="KW-0665">Pyrimidine biosynthesis</keyword>
<comment type="similarity">
    <text evidence="4 11">Belongs to the dihydroorotate dehydrogenase family. Type 2 subfamily.</text>
</comment>
<feature type="binding site" evidence="11">
    <location>
        <begin position="278"/>
        <end position="279"/>
    </location>
    <ligand>
        <name>substrate</name>
    </ligand>
</feature>
<dbReference type="Pfam" id="PF01180">
    <property type="entry name" value="DHO_dh"/>
    <property type="match status" value="1"/>
</dbReference>
<feature type="binding site" evidence="11">
    <location>
        <position position="122"/>
    </location>
    <ligand>
        <name>FMN</name>
        <dbReference type="ChEBI" id="CHEBI:58210"/>
    </ligand>
</feature>
<evidence type="ECO:0000256" key="4">
    <source>
        <dbReference type="ARBA" id="ARBA00005359"/>
    </source>
</evidence>
<comment type="caution">
    <text evidence="13">The sequence shown here is derived from an EMBL/GenBank/DDBJ whole genome shotgun (WGS) entry which is preliminary data.</text>
</comment>
<comment type="subcellular location">
    <subcellularLocation>
        <location evidence="11">Cell membrane</location>
        <topology evidence="11">Peripheral membrane protein</topology>
    </subcellularLocation>
    <subcellularLocation>
        <location evidence="2">Membrane</location>
    </subcellularLocation>
</comment>